<dbReference type="HOGENOM" id="CLU_879666_0_0_10"/>
<dbReference type="EMBL" id="CP000159">
    <property type="protein sequence ID" value="ABC45036.1"/>
    <property type="molecule type" value="Genomic_DNA"/>
</dbReference>
<evidence type="ECO:0000313" key="3">
    <source>
        <dbReference type="EMBL" id="ABC45036.1"/>
    </source>
</evidence>
<name>Q2RZT5_SALRD</name>
<reference evidence="3 4" key="1">
    <citation type="journal article" date="2005" name="Proc. Natl. Acad. Sci. U.S.A.">
        <title>The genome of Salinibacter ruber: convergence and gene exchange among hyperhalophilic bacteria and archaea.</title>
        <authorList>
            <person name="Mongodin E.F."/>
            <person name="Nelson K.E."/>
            <person name="Daugherty S."/>
            <person name="Deboy R.T."/>
            <person name="Wister J."/>
            <person name="Khouri H."/>
            <person name="Weidman J."/>
            <person name="Walsh D.A."/>
            <person name="Papke R.T."/>
            <person name="Sanchez Perez G."/>
            <person name="Sharma A.K."/>
            <person name="Nesbo C.L."/>
            <person name="MacLeod D."/>
            <person name="Bapteste E."/>
            <person name="Doolittle W.F."/>
            <person name="Charlebois R.L."/>
            <person name="Legault B."/>
            <person name="Rodriguez-Valera F."/>
        </authorList>
    </citation>
    <scope>NUCLEOTIDE SEQUENCE [LARGE SCALE GENOMIC DNA]</scope>
    <source>
        <strain evidence="4">DSM 13855 / CECT 5946 / M31</strain>
    </source>
</reference>
<evidence type="ECO:0000256" key="1">
    <source>
        <dbReference type="SAM" id="MobiDB-lite"/>
    </source>
</evidence>
<evidence type="ECO:0008006" key="5">
    <source>
        <dbReference type="Google" id="ProtNLM"/>
    </source>
</evidence>
<evidence type="ECO:0000313" key="4">
    <source>
        <dbReference type="Proteomes" id="UP000008674"/>
    </source>
</evidence>
<dbReference type="EnsemblBacteria" id="ABC45036">
    <property type="protein sequence ID" value="ABC45036"/>
    <property type="gene ID" value="SRU_2447"/>
</dbReference>
<keyword evidence="2" id="KW-0812">Transmembrane</keyword>
<keyword evidence="2" id="KW-1133">Transmembrane helix</keyword>
<proteinExistence type="predicted"/>
<keyword evidence="4" id="KW-1185">Reference proteome</keyword>
<dbReference type="Pfam" id="PF11306">
    <property type="entry name" value="DUF3108"/>
    <property type="match status" value="1"/>
</dbReference>
<accession>Q2RZT5</accession>
<dbReference type="PATRIC" id="fig|309807.25.peg.2551"/>
<dbReference type="AlphaFoldDB" id="Q2RZT5"/>
<dbReference type="InterPro" id="IPR021457">
    <property type="entry name" value="DUF3108"/>
</dbReference>
<dbReference type="KEGG" id="sru:SRU_2447"/>
<keyword evidence="2" id="KW-0472">Membrane</keyword>
<dbReference type="Proteomes" id="UP000008674">
    <property type="component" value="Chromosome"/>
</dbReference>
<sequence>MPDADVARAGHARGAPGMSSLTGFCTGRRANTFHALSSSPRLAMSRLLFRCVLALFFAAFLSAAATVPAAAQGPDGPSGDTDGFEKIDGTKLAPATLSYDATMKIDGRPRDLSSTQTFARTATGGADTWTLVNTIETPGGLRTDSLIVDRSSLLPISRHLRGRVVMDLTYTGPSTAGGMAASGTMKRRGQSKPISKDLDGPTLAGGVHDVVAFGAMPLEPGFRAALRVFSPQDQSVKRAEFEVTGTETVETPAGTFETYVVDLNVGGGYITGTVHLRKTAPRYYVKWATEVATGQGTRTIRQTLSSMEMQASPDAK</sequence>
<feature type="transmembrane region" description="Helical" evidence="2">
    <location>
        <begin position="47"/>
        <end position="71"/>
    </location>
</feature>
<gene>
    <name evidence="3" type="ordered locus">SRU_2447</name>
</gene>
<organism evidence="3 4">
    <name type="scientific">Salinibacter ruber (strain DSM 13855 / M31)</name>
    <dbReference type="NCBI Taxonomy" id="309807"/>
    <lineage>
        <taxon>Bacteria</taxon>
        <taxon>Pseudomonadati</taxon>
        <taxon>Rhodothermota</taxon>
        <taxon>Rhodothermia</taxon>
        <taxon>Rhodothermales</taxon>
        <taxon>Salinibacteraceae</taxon>
        <taxon>Salinibacter</taxon>
    </lineage>
</organism>
<dbReference type="Gene3D" id="2.40.360.20">
    <property type="match status" value="1"/>
</dbReference>
<evidence type="ECO:0000256" key="2">
    <source>
        <dbReference type="SAM" id="Phobius"/>
    </source>
</evidence>
<dbReference type="eggNOG" id="COG1506">
    <property type="taxonomic scope" value="Bacteria"/>
</dbReference>
<protein>
    <recommendedName>
        <fullName evidence="5">DUF3108 domain-containing protein</fullName>
    </recommendedName>
</protein>
<dbReference type="OrthoDB" id="108903at2"/>
<feature type="region of interest" description="Disordered" evidence="1">
    <location>
        <begin position="177"/>
        <end position="200"/>
    </location>
</feature>